<dbReference type="AlphaFoldDB" id="A0A076N1X3"/>
<evidence type="ECO:0000256" key="3">
    <source>
        <dbReference type="ARBA" id="ARBA00023295"/>
    </source>
</evidence>
<evidence type="ECO:0000259" key="4">
    <source>
        <dbReference type="Pfam" id="PF22422"/>
    </source>
</evidence>
<dbReference type="OrthoDB" id="9781878at2"/>
<dbReference type="eggNOG" id="COG1626">
    <property type="taxonomic scope" value="Bacteria"/>
</dbReference>
<proteinExistence type="inferred from homology"/>
<evidence type="ECO:0000313" key="6">
    <source>
        <dbReference type="Proteomes" id="UP000062973"/>
    </source>
</evidence>
<accession>A0A076N1X3</accession>
<dbReference type="GO" id="GO:0004573">
    <property type="term" value="F:Glc3Man9GlcNAc2 oligosaccharide glucosidase activity"/>
    <property type="evidence" value="ECO:0007669"/>
    <property type="project" value="InterPro"/>
</dbReference>
<dbReference type="STRING" id="1068978.AMETH_5004"/>
<comment type="similarity">
    <text evidence="1">Belongs to the glycosyl hydrolase 63 family.</text>
</comment>
<dbReference type="InterPro" id="IPR008928">
    <property type="entry name" value="6-hairpin_glycosidase_sf"/>
</dbReference>
<dbReference type="InterPro" id="IPR004888">
    <property type="entry name" value="Glycoside_hydrolase_63"/>
</dbReference>
<dbReference type="HOGENOM" id="CLU_015270_1_0_11"/>
<dbReference type="RefSeq" id="WP_017983937.1">
    <property type="nucleotide sequence ID" value="NZ_AQUL01000001.1"/>
</dbReference>
<dbReference type="InterPro" id="IPR012341">
    <property type="entry name" value="6hp_glycosidase-like_sf"/>
</dbReference>
<dbReference type="InterPro" id="IPR054491">
    <property type="entry name" value="MGH1-like_GH"/>
</dbReference>
<feature type="domain" description="Mannosylglycerate hydrolase MGH1-like glycoside hydrolase" evidence="4">
    <location>
        <begin position="50"/>
        <end position="450"/>
    </location>
</feature>
<dbReference type="EMBL" id="CP009110">
    <property type="protein sequence ID" value="AIJ25096.1"/>
    <property type="molecule type" value="Genomic_DNA"/>
</dbReference>
<evidence type="ECO:0000256" key="2">
    <source>
        <dbReference type="ARBA" id="ARBA00022801"/>
    </source>
</evidence>
<dbReference type="SUPFAM" id="SSF48208">
    <property type="entry name" value="Six-hairpin glycosidases"/>
    <property type="match status" value="1"/>
</dbReference>
<dbReference type="Pfam" id="PF22422">
    <property type="entry name" value="MGH1-like_GH"/>
    <property type="match status" value="1"/>
</dbReference>
<keyword evidence="2" id="KW-0378">Hydrolase</keyword>
<evidence type="ECO:0000256" key="1">
    <source>
        <dbReference type="ARBA" id="ARBA00010833"/>
    </source>
</evidence>
<name>A0A076N1X3_AMYME</name>
<protein>
    <recommendedName>
        <fullName evidence="4">Mannosylglycerate hydrolase MGH1-like glycoside hydrolase domain-containing protein</fullName>
    </recommendedName>
</protein>
<evidence type="ECO:0000313" key="5">
    <source>
        <dbReference type="EMBL" id="AIJ25096.1"/>
    </source>
</evidence>
<dbReference type="PANTHER" id="PTHR10412">
    <property type="entry name" value="MANNOSYL-OLIGOSACCHARIDE GLUCOSIDASE"/>
    <property type="match status" value="1"/>
</dbReference>
<keyword evidence="3" id="KW-0326">Glycosidase</keyword>
<sequence>MTVDVTSPCEGAAGGRRPVRYARPTLAARAARVLRDNDTGAVITAAPRLYPHMWSWDAAFISIGLARLDLPRAVAELETLFKAQWRNGMVPHIVFTDDDAYFPGPDRWGTDTAVDGPRNVRTSGICQPPVHAIAVQRMVEIARTSSPEERADAERFARSIWPALYSWHRWLVEYRTPGSSGLIAIVHGWESGMDNSPRWDVPYAAVNPGDELPPYVRKDVRVIGDPSERPTDKEYDRYLWLIEEMRRAGYDQKEIVRRSSFLVGDVFITALFAVSCDVLIELGTEFGQDEDKLADLALWASRARDAVAASCHSVSGMARDRDLRANRWLDTQTIAGFAPLLCGGAPDEVQLRLLSLLDSDRWCGHPGLLAPVPPSVSPMRPGFNPRQYWRGPQWPVVNWLFGWAFERRGWHERARKLREAGLRLTDDGAFGEYYEPFSGEPLGSTDQSWTAAVVLDWLCADAD</sequence>
<dbReference type="GO" id="GO:0006487">
    <property type="term" value="P:protein N-linked glycosylation"/>
    <property type="evidence" value="ECO:0007669"/>
    <property type="project" value="TreeGrafter"/>
</dbReference>
<dbReference type="PANTHER" id="PTHR10412:SF11">
    <property type="entry name" value="MANNOSYL-OLIGOSACCHARIDE GLUCOSIDASE"/>
    <property type="match status" value="1"/>
</dbReference>
<organism evidence="5 6">
    <name type="scientific">Amycolatopsis methanolica 239</name>
    <dbReference type="NCBI Taxonomy" id="1068978"/>
    <lineage>
        <taxon>Bacteria</taxon>
        <taxon>Bacillati</taxon>
        <taxon>Actinomycetota</taxon>
        <taxon>Actinomycetes</taxon>
        <taxon>Pseudonocardiales</taxon>
        <taxon>Pseudonocardiaceae</taxon>
        <taxon>Amycolatopsis</taxon>
        <taxon>Amycolatopsis methanolica group</taxon>
    </lineage>
</organism>
<gene>
    <name evidence="5" type="ORF">AMETH_5004</name>
</gene>
<reference evidence="5 6" key="1">
    <citation type="submission" date="2014-07" db="EMBL/GenBank/DDBJ databases">
        <title>Whole Genome Sequence of the Amycolatopsis methanolica 239.</title>
        <authorList>
            <person name="Tang B."/>
        </authorList>
    </citation>
    <scope>NUCLEOTIDE SEQUENCE [LARGE SCALE GENOMIC DNA]</scope>
    <source>
        <strain evidence="5 6">239</strain>
    </source>
</reference>
<dbReference type="GO" id="GO:0009311">
    <property type="term" value="P:oligosaccharide metabolic process"/>
    <property type="evidence" value="ECO:0007669"/>
    <property type="project" value="InterPro"/>
</dbReference>
<dbReference type="Gene3D" id="1.50.10.10">
    <property type="match status" value="1"/>
</dbReference>
<dbReference type="KEGG" id="amq:AMETH_5004"/>
<dbReference type="PATRIC" id="fig|1068978.7.peg.5380"/>
<keyword evidence="6" id="KW-1185">Reference proteome</keyword>
<dbReference type="Proteomes" id="UP000062973">
    <property type="component" value="Chromosome"/>
</dbReference>